<comment type="similarity">
    <text evidence="2">Belongs to the MscS (TC 1.A.23) family.</text>
</comment>
<evidence type="ECO:0000259" key="10">
    <source>
        <dbReference type="Pfam" id="PF21088"/>
    </source>
</evidence>
<comment type="subcellular location">
    <subcellularLocation>
        <location evidence="1">Cell membrane</location>
        <topology evidence="1">Multi-pass membrane protein</topology>
    </subcellularLocation>
</comment>
<feature type="domain" description="Mechanosensitive ion channel MscS C-terminal" evidence="9">
    <location>
        <begin position="332"/>
        <end position="415"/>
    </location>
</feature>
<dbReference type="SUPFAM" id="SSF82689">
    <property type="entry name" value="Mechanosensitive channel protein MscS (YggB), C-terminal domain"/>
    <property type="match status" value="1"/>
</dbReference>
<dbReference type="InterPro" id="IPR052702">
    <property type="entry name" value="MscS-like_channel"/>
</dbReference>
<feature type="transmembrane region" description="Helical" evidence="7">
    <location>
        <begin position="130"/>
        <end position="151"/>
    </location>
</feature>
<dbReference type="Pfam" id="PF21088">
    <property type="entry name" value="MS_channel_1st"/>
    <property type="match status" value="1"/>
</dbReference>
<keyword evidence="4 7" id="KW-0812">Transmembrane</keyword>
<dbReference type="GO" id="GO:0055085">
    <property type="term" value="P:transmembrane transport"/>
    <property type="evidence" value="ECO:0007669"/>
    <property type="project" value="InterPro"/>
</dbReference>
<dbReference type="GO" id="GO:0005886">
    <property type="term" value="C:plasma membrane"/>
    <property type="evidence" value="ECO:0007669"/>
    <property type="project" value="UniProtKB-SubCell"/>
</dbReference>
<dbReference type="Pfam" id="PF00924">
    <property type="entry name" value="MS_channel_2nd"/>
    <property type="match status" value="1"/>
</dbReference>
<evidence type="ECO:0000256" key="5">
    <source>
        <dbReference type="ARBA" id="ARBA00022989"/>
    </source>
</evidence>
<sequence>MNNLDLLQKFLSDKLQNLLVIDSVWQLAVLLIVFVIAWKLNRQWSKRLTAHLGEKEQRGVSRFLLRGSSYLIFPIITLLFIYIGVIGLRFYNIATPIVDIVIPLLLSLAIIRVTVYSLRRAFTKTQNLRAWEGFISISIWGLVALHLLGWLPDILNTLDSAAMTFGDNRVSILSVAKFIIIAGIYIVAARWLSMLIEQRAKRSKVISSSMQVGLSKFSTVILYSIAIIVALNSVGIDLTTLTVFGGAIGVGLGFGLQRIASNFISGFILLFDRSIKPGDVISIGNRFGWVVALHARYIVVKDRDGVETLIPNENIITSEVTNWSYSDKHVRVKVPVQVSYDDDVEQAMQLMLDACNVSPRVLQKPEPTVRLTSFADSGIELELRLWLDDPEQGVGSVKSDINLAIWKAFKENAITIPFPQRDVHLIKDTLTD</sequence>
<keyword evidence="3" id="KW-1003">Cell membrane</keyword>
<feature type="domain" description="Mechanosensitive ion channel transmembrane helices 2/3" evidence="10">
    <location>
        <begin position="218"/>
        <end position="257"/>
    </location>
</feature>
<dbReference type="InterPro" id="IPR011014">
    <property type="entry name" value="MscS_channel_TM-2"/>
</dbReference>
<dbReference type="Gene3D" id="1.10.287.1260">
    <property type="match status" value="1"/>
</dbReference>
<dbReference type="PANTHER" id="PTHR30347:SF1">
    <property type="entry name" value="MECHANOSENSITIVE CHANNEL MSCK"/>
    <property type="match status" value="1"/>
</dbReference>
<dbReference type="InterPro" id="IPR023408">
    <property type="entry name" value="MscS_beta-dom_sf"/>
</dbReference>
<evidence type="ECO:0000259" key="9">
    <source>
        <dbReference type="Pfam" id="PF21082"/>
    </source>
</evidence>
<dbReference type="SUPFAM" id="SSF82861">
    <property type="entry name" value="Mechanosensitive channel protein MscS (YggB), transmembrane region"/>
    <property type="match status" value="1"/>
</dbReference>
<dbReference type="InterPro" id="IPR011066">
    <property type="entry name" value="MscS_channel_C_sf"/>
</dbReference>
<feature type="transmembrane region" description="Helical" evidence="7">
    <location>
        <begin position="238"/>
        <end position="256"/>
    </location>
</feature>
<feature type="domain" description="Mechanosensitive ion channel MscS" evidence="8">
    <location>
        <begin position="259"/>
        <end position="324"/>
    </location>
</feature>
<protein>
    <submittedName>
        <fullName evidence="11">Potassium efflux system KefA protein / Small-conductance mechanosensitive channel</fullName>
    </submittedName>
</protein>
<dbReference type="InterPro" id="IPR049278">
    <property type="entry name" value="MS_channel_C"/>
</dbReference>
<dbReference type="EMBL" id="UOFT01000025">
    <property type="protein sequence ID" value="VAW92461.1"/>
    <property type="molecule type" value="Genomic_DNA"/>
</dbReference>
<evidence type="ECO:0000259" key="8">
    <source>
        <dbReference type="Pfam" id="PF00924"/>
    </source>
</evidence>
<evidence type="ECO:0000256" key="4">
    <source>
        <dbReference type="ARBA" id="ARBA00022692"/>
    </source>
</evidence>
<evidence type="ECO:0000256" key="2">
    <source>
        <dbReference type="ARBA" id="ARBA00008017"/>
    </source>
</evidence>
<evidence type="ECO:0000256" key="6">
    <source>
        <dbReference type="ARBA" id="ARBA00023136"/>
    </source>
</evidence>
<proteinExistence type="inferred from homology"/>
<feature type="transmembrane region" description="Helical" evidence="7">
    <location>
        <begin position="213"/>
        <end position="232"/>
    </location>
</feature>
<keyword evidence="5 7" id="KW-1133">Transmembrane helix</keyword>
<dbReference type="Pfam" id="PF21082">
    <property type="entry name" value="MS_channel_3rd"/>
    <property type="match status" value="1"/>
</dbReference>
<reference evidence="11" key="1">
    <citation type="submission" date="2018-06" db="EMBL/GenBank/DDBJ databases">
        <authorList>
            <person name="Zhirakovskaya E."/>
        </authorList>
    </citation>
    <scope>NUCLEOTIDE SEQUENCE</scope>
</reference>
<dbReference type="InterPro" id="IPR049142">
    <property type="entry name" value="MS_channel_1st"/>
</dbReference>
<accession>A0A3B0ZLE2</accession>
<dbReference type="InterPro" id="IPR006685">
    <property type="entry name" value="MscS_channel_2nd"/>
</dbReference>
<keyword evidence="6 7" id="KW-0472">Membrane</keyword>
<gene>
    <name evidence="11" type="ORF">MNBD_GAMMA23-432</name>
</gene>
<dbReference type="AlphaFoldDB" id="A0A3B0ZLE2"/>
<dbReference type="Gene3D" id="2.30.30.60">
    <property type="match status" value="1"/>
</dbReference>
<evidence type="ECO:0000256" key="1">
    <source>
        <dbReference type="ARBA" id="ARBA00004651"/>
    </source>
</evidence>
<feature type="transmembrane region" description="Helical" evidence="7">
    <location>
        <begin position="171"/>
        <end position="192"/>
    </location>
</feature>
<feature type="transmembrane region" description="Helical" evidence="7">
    <location>
        <begin position="97"/>
        <end position="118"/>
    </location>
</feature>
<evidence type="ECO:0000313" key="11">
    <source>
        <dbReference type="EMBL" id="VAW92461.1"/>
    </source>
</evidence>
<evidence type="ECO:0000256" key="3">
    <source>
        <dbReference type="ARBA" id="ARBA00022475"/>
    </source>
</evidence>
<feature type="transmembrane region" description="Helical" evidence="7">
    <location>
        <begin position="20"/>
        <end position="38"/>
    </location>
</feature>
<dbReference type="SUPFAM" id="SSF50182">
    <property type="entry name" value="Sm-like ribonucleoproteins"/>
    <property type="match status" value="1"/>
</dbReference>
<organism evidence="11">
    <name type="scientific">hydrothermal vent metagenome</name>
    <dbReference type="NCBI Taxonomy" id="652676"/>
    <lineage>
        <taxon>unclassified sequences</taxon>
        <taxon>metagenomes</taxon>
        <taxon>ecological metagenomes</taxon>
    </lineage>
</organism>
<dbReference type="Gene3D" id="3.30.70.100">
    <property type="match status" value="1"/>
</dbReference>
<dbReference type="PANTHER" id="PTHR30347">
    <property type="entry name" value="POTASSIUM CHANNEL RELATED"/>
    <property type="match status" value="1"/>
</dbReference>
<dbReference type="InterPro" id="IPR010920">
    <property type="entry name" value="LSM_dom_sf"/>
</dbReference>
<evidence type="ECO:0000256" key="7">
    <source>
        <dbReference type="SAM" id="Phobius"/>
    </source>
</evidence>
<name>A0A3B0ZLE2_9ZZZZ</name>
<feature type="transmembrane region" description="Helical" evidence="7">
    <location>
        <begin position="70"/>
        <end position="91"/>
    </location>
</feature>